<proteinExistence type="predicted"/>
<dbReference type="Proteomes" id="UP000178943">
    <property type="component" value="Unassembled WGS sequence"/>
</dbReference>
<dbReference type="SUPFAM" id="SSF46689">
    <property type="entry name" value="Homeodomain-like"/>
    <property type="match status" value="1"/>
</dbReference>
<evidence type="ECO:0000313" key="2">
    <source>
        <dbReference type="Proteomes" id="UP000178943"/>
    </source>
</evidence>
<dbReference type="STRING" id="1817863.A2Y62_18625"/>
<organism evidence="1 2">
    <name type="scientific">Candidatus Fischerbacteria bacterium RBG_13_37_8</name>
    <dbReference type="NCBI Taxonomy" id="1817863"/>
    <lineage>
        <taxon>Bacteria</taxon>
        <taxon>Candidatus Fischeribacteriota</taxon>
    </lineage>
</organism>
<name>A0A1F5V4J5_9BACT</name>
<sequence>MKKEHVSVETIEKTFELYISGKSNLQIARILGAHRNSITKWIKDYNFEERKKKICSIVESKHNENIAVEIAENLQSISKLQERMEPWIAKIKPNSNDLAIIRYYIRLIQLRSELIMKWNLHINAIDAIIEFFLNNPCLRDYINQHSA</sequence>
<dbReference type="AlphaFoldDB" id="A0A1F5V4J5"/>
<dbReference type="InterPro" id="IPR009057">
    <property type="entry name" value="Homeodomain-like_sf"/>
</dbReference>
<evidence type="ECO:0000313" key="1">
    <source>
        <dbReference type="EMBL" id="OGF58349.1"/>
    </source>
</evidence>
<dbReference type="EMBL" id="MFGW01000252">
    <property type="protein sequence ID" value="OGF58349.1"/>
    <property type="molecule type" value="Genomic_DNA"/>
</dbReference>
<protein>
    <submittedName>
        <fullName evidence="1">Uncharacterized protein</fullName>
    </submittedName>
</protein>
<comment type="caution">
    <text evidence="1">The sequence shown here is derived from an EMBL/GenBank/DDBJ whole genome shotgun (WGS) entry which is preliminary data.</text>
</comment>
<gene>
    <name evidence="1" type="ORF">A2Y62_18625</name>
</gene>
<reference evidence="1 2" key="1">
    <citation type="journal article" date="2016" name="Nat. Commun.">
        <title>Thousands of microbial genomes shed light on interconnected biogeochemical processes in an aquifer system.</title>
        <authorList>
            <person name="Anantharaman K."/>
            <person name="Brown C.T."/>
            <person name="Hug L.A."/>
            <person name="Sharon I."/>
            <person name="Castelle C.J."/>
            <person name="Probst A.J."/>
            <person name="Thomas B.C."/>
            <person name="Singh A."/>
            <person name="Wilkins M.J."/>
            <person name="Karaoz U."/>
            <person name="Brodie E.L."/>
            <person name="Williams K.H."/>
            <person name="Hubbard S.S."/>
            <person name="Banfield J.F."/>
        </authorList>
    </citation>
    <scope>NUCLEOTIDE SEQUENCE [LARGE SCALE GENOMIC DNA]</scope>
</reference>
<accession>A0A1F5V4J5</accession>